<dbReference type="InterPro" id="IPR006976">
    <property type="entry name" value="VanZ-like"/>
</dbReference>
<feature type="transmembrane region" description="Helical" evidence="1">
    <location>
        <begin position="104"/>
        <end position="125"/>
    </location>
</feature>
<reference evidence="3 4" key="1">
    <citation type="journal article" date="2015" name="Stand. Genomic Sci.">
        <title>Genomic Encyclopedia of Bacterial and Archaeal Type Strains, Phase III: the genomes of soil and plant-associated and newly described type strains.</title>
        <authorList>
            <person name="Whitman W.B."/>
            <person name="Woyke T."/>
            <person name="Klenk H.P."/>
            <person name="Zhou Y."/>
            <person name="Lilburn T.G."/>
            <person name="Beck B.J."/>
            <person name="De Vos P."/>
            <person name="Vandamme P."/>
            <person name="Eisen J.A."/>
            <person name="Garrity G."/>
            <person name="Hugenholtz P."/>
            <person name="Kyrpides N.C."/>
        </authorList>
    </citation>
    <scope>NUCLEOTIDE SEQUENCE [LARGE SCALE GENOMIC DNA]</scope>
    <source>
        <strain evidence="3 4">CV53</strain>
    </source>
</reference>
<dbReference type="Proteomes" id="UP000295689">
    <property type="component" value="Unassembled WGS sequence"/>
</dbReference>
<keyword evidence="4" id="KW-1185">Reference proteome</keyword>
<gene>
    <name evidence="3" type="ORF">EV146_103224</name>
</gene>
<sequence>MLSQLRFKGKQLVLAICYLGFALYIAMAAILLFFSPYRQANRTNADGAVVTDVNLVPFQTISNYIKASGHINSSVWVTNLFGNVLAFMPLGFFLPLLFRRFMKFWPTVILVFVSTLAVECLQLFFHVGSFDIDDIILNTLGGAIGYLFYKAVANISSIVLKGKQ</sequence>
<comment type="caution">
    <text evidence="3">The sequence shown here is derived from an EMBL/GenBank/DDBJ whole genome shotgun (WGS) entry which is preliminary data.</text>
</comment>
<keyword evidence="1" id="KW-0812">Transmembrane</keyword>
<evidence type="ECO:0000313" key="3">
    <source>
        <dbReference type="EMBL" id="TCN26701.1"/>
    </source>
</evidence>
<dbReference type="InterPro" id="IPR053150">
    <property type="entry name" value="Teicoplanin_resist-assoc"/>
</dbReference>
<evidence type="ECO:0000259" key="2">
    <source>
        <dbReference type="Pfam" id="PF04892"/>
    </source>
</evidence>
<organism evidence="3 4">
    <name type="scientific">Mesobacillus foraminis</name>
    <dbReference type="NCBI Taxonomy" id="279826"/>
    <lineage>
        <taxon>Bacteria</taxon>
        <taxon>Bacillati</taxon>
        <taxon>Bacillota</taxon>
        <taxon>Bacilli</taxon>
        <taxon>Bacillales</taxon>
        <taxon>Bacillaceae</taxon>
        <taxon>Mesobacillus</taxon>
    </lineage>
</organism>
<name>A0A4R2BI20_9BACI</name>
<keyword evidence="1" id="KW-0472">Membrane</keyword>
<keyword evidence="1" id="KW-1133">Transmembrane helix</keyword>
<feature type="domain" description="VanZ-like" evidence="2">
    <location>
        <begin position="21"/>
        <end position="151"/>
    </location>
</feature>
<protein>
    <submittedName>
        <fullName evidence="3">Glycopeptide antibiotics resistance protein</fullName>
    </submittedName>
</protein>
<dbReference type="Pfam" id="PF04892">
    <property type="entry name" value="VanZ"/>
    <property type="match status" value="1"/>
</dbReference>
<evidence type="ECO:0000256" key="1">
    <source>
        <dbReference type="SAM" id="Phobius"/>
    </source>
</evidence>
<dbReference type="EMBL" id="SLVV01000003">
    <property type="protein sequence ID" value="TCN26701.1"/>
    <property type="molecule type" value="Genomic_DNA"/>
</dbReference>
<feature type="transmembrane region" description="Helical" evidence="1">
    <location>
        <begin position="137"/>
        <end position="160"/>
    </location>
</feature>
<dbReference type="RefSeq" id="WP_158287018.1">
    <property type="nucleotide sequence ID" value="NZ_JABUHM010000002.1"/>
</dbReference>
<proteinExistence type="predicted"/>
<feature type="transmembrane region" description="Helical" evidence="1">
    <location>
        <begin position="76"/>
        <end position="97"/>
    </location>
</feature>
<feature type="transmembrane region" description="Helical" evidence="1">
    <location>
        <begin position="12"/>
        <end position="34"/>
    </location>
</feature>
<dbReference type="PANTHER" id="PTHR36834:SF1">
    <property type="entry name" value="INTEGRAL MEMBRANE PROTEIN"/>
    <property type="match status" value="1"/>
</dbReference>
<dbReference type="PANTHER" id="PTHR36834">
    <property type="entry name" value="MEMBRANE PROTEIN-RELATED"/>
    <property type="match status" value="1"/>
</dbReference>
<dbReference type="AlphaFoldDB" id="A0A4R2BI20"/>
<accession>A0A4R2BI20</accession>
<evidence type="ECO:0000313" key="4">
    <source>
        <dbReference type="Proteomes" id="UP000295689"/>
    </source>
</evidence>